<name>A0A8S9RS54_BRACR</name>
<protein>
    <submittedName>
        <fullName evidence="1">Uncharacterized protein</fullName>
    </submittedName>
</protein>
<organism evidence="1 2">
    <name type="scientific">Brassica cretica</name>
    <name type="common">Mustard</name>
    <dbReference type="NCBI Taxonomy" id="69181"/>
    <lineage>
        <taxon>Eukaryota</taxon>
        <taxon>Viridiplantae</taxon>
        <taxon>Streptophyta</taxon>
        <taxon>Embryophyta</taxon>
        <taxon>Tracheophyta</taxon>
        <taxon>Spermatophyta</taxon>
        <taxon>Magnoliopsida</taxon>
        <taxon>eudicotyledons</taxon>
        <taxon>Gunneridae</taxon>
        <taxon>Pentapetalae</taxon>
        <taxon>rosids</taxon>
        <taxon>malvids</taxon>
        <taxon>Brassicales</taxon>
        <taxon>Brassicaceae</taxon>
        <taxon>Brassiceae</taxon>
        <taxon>Brassica</taxon>
    </lineage>
</organism>
<dbReference type="AlphaFoldDB" id="A0A8S9RS54"/>
<proteinExistence type="predicted"/>
<comment type="caution">
    <text evidence="1">The sequence shown here is derived from an EMBL/GenBank/DDBJ whole genome shotgun (WGS) entry which is preliminary data.</text>
</comment>
<evidence type="ECO:0000313" key="2">
    <source>
        <dbReference type="Proteomes" id="UP000712600"/>
    </source>
</evidence>
<accession>A0A8S9RS54</accession>
<dbReference type="Proteomes" id="UP000712600">
    <property type="component" value="Unassembled WGS sequence"/>
</dbReference>
<dbReference type="EMBL" id="QGKX02000088">
    <property type="protein sequence ID" value="KAF3583323.1"/>
    <property type="molecule type" value="Genomic_DNA"/>
</dbReference>
<reference evidence="1" key="1">
    <citation type="submission" date="2019-12" db="EMBL/GenBank/DDBJ databases">
        <title>Genome sequencing and annotation of Brassica cretica.</title>
        <authorList>
            <person name="Studholme D.J."/>
            <person name="Sarris P."/>
        </authorList>
    </citation>
    <scope>NUCLEOTIDE SEQUENCE</scope>
    <source>
        <strain evidence="1">PFS-109/04</strain>
        <tissue evidence="1">Leaf</tissue>
    </source>
</reference>
<evidence type="ECO:0000313" key="1">
    <source>
        <dbReference type="EMBL" id="KAF3583323.1"/>
    </source>
</evidence>
<sequence>MLQGLHPHVHLLSDLHYTDDPPGSCWSPFSFLISTRVTTMLFVRGSVSIDALIEVSIVALSQVSIDEEELVSIDAAHFSLRIVHSKRGGSEKKSNTSLLLLLSKFCVQAVAREQGANVDRCYGQSRSMLLQTSVTDLIDYVQLDS</sequence>
<gene>
    <name evidence="1" type="ORF">F2Q69_00028979</name>
</gene>